<dbReference type="PANTHER" id="PTHR43581">
    <property type="entry name" value="ATP/GTP PHOSPHATASE"/>
    <property type="match status" value="1"/>
</dbReference>
<dbReference type="EMBL" id="JBAFSM010000057">
    <property type="protein sequence ID" value="MEG3439711.1"/>
    <property type="molecule type" value="Genomic_DNA"/>
</dbReference>
<proteinExistence type="predicted"/>
<dbReference type="Pfam" id="PF13304">
    <property type="entry name" value="AAA_21"/>
    <property type="match status" value="1"/>
</dbReference>
<organism evidence="2 3">
    <name type="scientific">Pannus brasiliensis CCIBt3594</name>
    <dbReference type="NCBI Taxonomy" id="1427578"/>
    <lineage>
        <taxon>Bacteria</taxon>
        <taxon>Bacillati</taxon>
        <taxon>Cyanobacteriota</taxon>
        <taxon>Cyanophyceae</taxon>
        <taxon>Oscillatoriophycideae</taxon>
        <taxon>Chroococcales</taxon>
        <taxon>Microcystaceae</taxon>
        <taxon>Pannus</taxon>
    </lineage>
</organism>
<dbReference type="InterPro" id="IPR003959">
    <property type="entry name" value="ATPase_AAA_core"/>
</dbReference>
<dbReference type="Proteomes" id="UP001328733">
    <property type="component" value="Unassembled WGS sequence"/>
</dbReference>
<dbReference type="AlphaFoldDB" id="A0AAW9QZB4"/>
<feature type="domain" description="ATPase AAA-type core" evidence="1">
    <location>
        <begin position="25"/>
        <end position="332"/>
    </location>
</feature>
<sequence length="387" mass="44744">MIKDIEIQNFRCFEHTKIEGFERVNLIGGKNNAGKTAFLEALIVADNPDNILYLKDLRREAPEISRVLPEQMLQNLYFEQKSNRAISFKIKNNINIDFFINTSIAFYEDFFSLPEESLSDFKSSESIDRVLRSFIEQGSNIPPILEINSFSEKMDSENFTENISHHILFVDTEGYVKAVVNSGLLYPFTTHPENLHFLPIVPVFTNRSRSEIAQDYERLILQEEKEQQSEVLKAFQILDPNIEKIESFSLGSPNLYLTRTGGRRLPIALFGDAINRLAGIILKLLNNNSSILLIDEIENGIHYTNQKEFWQMLFRLATELDTQIFATTHSIEMIRAFADVGLEHYPEQGAYFELFRSPRTDKIMGVKRDLETLDYALKHDKEVRGER</sequence>
<evidence type="ECO:0000313" key="2">
    <source>
        <dbReference type="EMBL" id="MEG3439711.1"/>
    </source>
</evidence>
<reference evidence="2 3" key="1">
    <citation type="submission" date="2024-01" db="EMBL/GenBank/DDBJ databases">
        <title>Genomic insights into the taxonomy and metabolism of the cyanobacterium Pannus brasiliensis CCIBt3594.</title>
        <authorList>
            <person name="Machado M."/>
            <person name="Botero N.B."/>
            <person name="Andreote A.P.D."/>
            <person name="Feitosa A.M.T."/>
            <person name="Popin R."/>
            <person name="Sivonen K."/>
            <person name="Fiore M.F."/>
        </authorList>
    </citation>
    <scope>NUCLEOTIDE SEQUENCE [LARGE SCALE GENOMIC DNA]</scope>
    <source>
        <strain evidence="2 3">CCIBt3594</strain>
    </source>
</reference>
<comment type="caution">
    <text evidence="2">The sequence shown here is derived from an EMBL/GenBank/DDBJ whole genome shotgun (WGS) entry which is preliminary data.</text>
</comment>
<gene>
    <name evidence="2" type="ORF">V0288_21465</name>
</gene>
<evidence type="ECO:0000313" key="3">
    <source>
        <dbReference type="Proteomes" id="UP001328733"/>
    </source>
</evidence>
<dbReference type="CDD" id="cd00267">
    <property type="entry name" value="ABC_ATPase"/>
    <property type="match status" value="1"/>
</dbReference>
<dbReference type="GO" id="GO:0005524">
    <property type="term" value="F:ATP binding"/>
    <property type="evidence" value="ECO:0007669"/>
    <property type="project" value="InterPro"/>
</dbReference>
<dbReference type="GO" id="GO:0016887">
    <property type="term" value="F:ATP hydrolysis activity"/>
    <property type="evidence" value="ECO:0007669"/>
    <property type="project" value="InterPro"/>
</dbReference>
<name>A0AAW9QZB4_9CHRO</name>
<dbReference type="Gene3D" id="3.40.50.300">
    <property type="entry name" value="P-loop containing nucleotide triphosphate hydrolases"/>
    <property type="match status" value="2"/>
</dbReference>
<dbReference type="InterPro" id="IPR051396">
    <property type="entry name" value="Bact_Antivir_Def_Nuclease"/>
</dbReference>
<accession>A0AAW9QZB4</accession>
<dbReference type="RefSeq" id="WP_332867191.1">
    <property type="nucleotide sequence ID" value="NZ_JBAFSM010000057.1"/>
</dbReference>
<protein>
    <submittedName>
        <fullName evidence="2">AAA family ATPase</fullName>
    </submittedName>
</protein>
<dbReference type="SUPFAM" id="SSF52540">
    <property type="entry name" value="P-loop containing nucleoside triphosphate hydrolases"/>
    <property type="match status" value="1"/>
</dbReference>
<dbReference type="InterPro" id="IPR027417">
    <property type="entry name" value="P-loop_NTPase"/>
</dbReference>
<dbReference type="PANTHER" id="PTHR43581:SF4">
    <property type="entry name" value="ATP_GTP PHOSPHATASE"/>
    <property type="match status" value="1"/>
</dbReference>
<keyword evidence="3" id="KW-1185">Reference proteome</keyword>
<evidence type="ECO:0000259" key="1">
    <source>
        <dbReference type="Pfam" id="PF13304"/>
    </source>
</evidence>